<accession>A0ABS1P3D8</accession>
<comment type="caution">
    <text evidence="3">The sequence shown here is derived from an EMBL/GenBank/DDBJ whole genome shotgun (WGS) entry which is preliminary data.</text>
</comment>
<feature type="domain" description="dTDP-4-dehydro-6-deoxy-alpha-D-glucopyranose 2,3-dehydratase" evidence="2">
    <location>
        <begin position="281"/>
        <end position="483"/>
    </location>
</feature>
<name>A0ABS1P3D8_9ACTN</name>
<evidence type="ECO:0000313" key="3">
    <source>
        <dbReference type="EMBL" id="MBL1106876.1"/>
    </source>
</evidence>
<dbReference type="Gene3D" id="3.90.79.40">
    <property type="entry name" value="EvaA sugar 2,3-dehydratase subunit"/>
    <property type="match status" value="2"/>
</dbReference>
<evidence type="ECO:0000256" key="1">
    <source>
        <dbReference type="SAM" id="MobiDB-lite"/>
    </source>
</evidence>
<dbReference type="EMBL" id="JAERRH010000007">
    <property type="protein sequence ID" value="MBL1106876.1"/>
    <property type="molecule type" value="Genomic_DNA"/>
</dbReference>
<sequence length="488" mass="53756">MPASPPSTAAPARTPHGAPPLPAAHRTGGPLRPRRATGLPERLARSAAAGQGHHLSTDELPGWLDSRRRAGRFRVFRVPFTELDGWSFAEDTGDLVHRSGRFFSVEGLHVTAEDGPVPEWHQPVIRQSEVGILGILVKEFDGVLHCLMQAKMEPGNPNLLQLSPTVQATRSNYTKVHRGADVKYIEYFTSALAAGRARALTDSLQSEHGAWFLGKSNRNMVVEALDDVPLHEDFCWLTLGQLGALLHHDNLVNMDSRTVLSCLSAALTGPAERDRALHTDQELRSWFTHERARRALTARSVPLRDLPGWEWDAMAGRHREGRYFDVVGVAVEAGNREITSWRQPLFEPRGRGVTAFVTKRVDGVPHVLMHARAEAGFLDTVQLAPTVQYTPGNYAWLPAGLRPPFLDQVLDGTAGTVRYDVVHAEEGGRFLNAESHYRIIEADADFAAEEPPGHRWFSRAQLAACIGQANCVNVQARTLFAVLDLALG</sequence>
<dbReference type="RefSeq" id="WP_201820174.1">
    <property type="nucleotide sequence ID" value="NZ_JAERRH010000007.1"/>
</dbReference>
<feature type="region of interest" description="Disordered" evidence="1">
    <location>
        <begin position="42"/>
        <end position="61"/>
    </location>
</feature>
<feature type="domain" description="dTDP-4-dehydro-6-deoxy-alpha-D-glucopyranose 2,3-dehydratase" evidence="2">
    <location>
        <begin position="58"/>
        <end position="263"/>
    </location>
</feature>
<feature type="region of interest" description="Disordered" evidence="1">
    <location>
        <begin position="1"/>
        <end position="36"/>
    </location>
</feature>
<evidence type="ECO:0000259" key="2">
    <source>
        <dbReference type="Pfam" id="PF03559"/>
    </source>
</evidence>
<evidence type="ECO:0000313" key="4">
    <source>
        <dbReference type="Proteomes" id="UP000621386"/>
    </source>
</evidence>
<dbReference type="Pfam" id="PF03559">
    <property type="entry name" value="Hexose_dehydrat"/>
    <property type="match status" value="2"/>
</dbReference>
<reference evidence="3 4" key="1">
    <citation type="submission" date="2021-01" db="EMBL/GenBank/DDBJ databases">
        <title>WGS of actinomycetes isolated from Thailand.</title>
        <authorList>
            <person name="Thawai C."/>
        </authorList>
    </citation>
    <scope>NUCLEOTIDE SEQUENCE [LARGE SCALE GENOMIC DNA]</scope>
    <source>
        <strain evidence="3 4">CH5-8</strain>
    </source>
</reference>
<gene>
    <name evidence="3" type="ORF">JK361_20085</name>
</gene>
<protein>
    <submittedName>
        <fullName evidence="3">NDP-hexose 2,3-dehydratase family protein</fullName>
    </submittedName>
</protein>
<dbReference type="Proteomes" id="UP000621386">
    <property type="component" value="Unassembled WGS sequence"/>
</dbReference>
<dbReference type="InterPro" id="IPR038153">
    <property type="entry name" value="EvaA-like_sf"/>
</dbReference>
<keyword evidence="4" id="KW-1185">Reference proteome</keyword>
<proteinExistence type="predicted"/>
<dbReference type="InterPro" id="IPR005212">
    <property type="entry name" value="EvaA-like"/>
</dbReference>
<feature type="compositionally biased region" description="Low complexity" evidence="1">
    <location>
        <begin position="1"/>
        <end position="15"/>
    </location>
</feature>
<organism evidence="3 4">
    <name type="scientific">Streptomyces musisoli</name>
    <dbReference type="NCBI Taxonomy" id="2802280"/>
    <lineage>
        <taxon>Bacteria</taxon>
        <taxon>Bacillati</taxon>
        <taxon>Actinomycetota</taxon>
        <taxon>Actinomycetes</taxon>
        <taxon>Kitasatosporales</taxon>
        <taxon>Streptomycetaceae</taxon>
        <taxon>Streptomyces</taxon>
    </lineage>
</organism>